<evidence type="ECO:0000313" key="7">
    <source>
        <dbReference type="Proteomes" id="UP001339167"/>
    </source>
</evidence>
<dbReference type="InterPro" id="IPR005119">
    <property type="entry name" value="LysR_subst-bd"/>
</dbReference>
<dbReference type="PANTHER" id="PTHR30126:SF25">
    <property type="entry name" value="HTH-TYPE TRANSCRIPTIONAL REGULATOR METR"/>
    <property type="match status" value="1"/>
</dbReference>
<protein>
    <submittedName>
        <fullName evidence="6">LysR substrate-binding domain-containing protein</fullName>
    </submittedName>
</protein>
<dbReference type="SUPFAM" id="SSF46785">
    <property type="entry name" value="Winged helix' DNA-binding domain"/>
    <property type="match status" value="1"/>
</dbReference>
<dbReference type="Proteomes" id="UP001339167">
    <property type="component" value="Unassembled WGS sequence"/>
</dbReference>
<sequence length="300" mass="34064">MIELKHLKAIEALRETGSVSEAASLLCLTQSALSHQLKELEHRLEQALFERKTDPLQFLPAGTLLLQLAEQVLPAVRAAEQTLKQGKSNLKAAIRFCVECHACYHWLLPSIKAFLQQETDVELDLSASIQHQAIEALLQEELDLVVTSDQRLLQHVHYHYLYPMELRLLVSPEHPLASQSWLKPEQLLQETLLSYPVPPQRQDVFRFFLQGHNFQGRVKPIAQGSQMIQQVAANQGVAVLPGWMAEPYVQQGLIASLALGEEGLWRPMYLAWRQQDRLEPAYQRLAELLQQQLPQQATPG</sequence>
<dbReference type="PANTHER" id="PTHR30126">
    <property type="entry name" value="HTH-TYPE TRANSCRIPTIONAL REGULATOR"/>
    <property type="match status" value="1"/>
</dbReference>
<accession>A0ABU7JKQ3</accession>
<dbReference type="Gene3D" id="1.10.10.10">
    <property type="entry name" value="Winged helix-like DNA-binding domain superfamily/Winged helix DNA-binding domain"/>
    <property type="match status" value="1"/>
</dbReference>
<keyword evidence="3" id="KW-0238">DNA-binding</keyword>
<comment type="caution">
    <text evidence="6">The sequence shown here is derived from an EMBL/GenBank/DDBJ whole genome shotgun (WGS) entry which is preliminary data.</text>
</comment>
<evidence type="ECO:0000256" key="1">
    <source>
        <dbReference type="ARBA" id="ARBA00009437"/>
    </source>
</evidence>
<name>A0ABU7JKQ3_9GAMM</name>
<comment type="similarity">
    <text evidence="1">Belongs to the LysR transcriptional regulatory family.</text>
</comment>
<evidence type="ECO:0000256" key="4">
    <source>
        <dbReference type="ARBA" id="ARBA00023163"/>
    </source>
</evidence>
<evidence type="ECO:0000259" key="5">
    <source>
        <dbReference type="PROSITE" id="PS50931"/>
    </source>
</evidence>
<evidence type="ECO:0000256" key="3">
    <source>
        <dbReference type="ARBA" id="ARBA00023125"/>
    </source>
</evidence>
<gene>
    <name evidence="6" type="ORF">QWF21_17780</name>
</gene>
<reference evidence="6 7" key="1">
    <citation type="submission" date="2023-06" db="EMBL/GenBank/DDBJ databases">
        <title>Alkalimonas sp., MEB004 an alkaliphilic bacterium isolated from Lonar Lake, India.</title>
        <authorList>
            <person name="Joshi A."/>
            <person name="Thite S."/>
        </authorList>
    </citation>
    <scope>NUCLEOTIDE SEQUENCE [LARGE SCALE GENOMIC DNA]</scope>
    <source>
        <strain evidence="6 7">MEB004</strain>
    </source>
</reference>
<evidence type="ECO:0000256" key="2">
    <source>
        <dbReference type="ARBA" id="ARBA00023015"/>
    </source>
</evidence>
<keyword evidence="2" id="KW-0805">Transcription regulation</keyword>
<dbReference type="InterPro" id="IPR000847">
    <property type="entry name" value="LysR_HTH_N"/>
</dbReference>
<dbReference type="InterPro" id="IPR036388">
    <property type="entry name" value="WH-like_DNA-bd_sf"/>
</dbReference>
<proteinExistence type="inferred from homology"/>
<keyword evidence="7" id="KW-1185">Reference proteome</keyword>
<feature type="domain" description="HTH lysR-type" evidence="5">
    <location>
        <begin position="2"/>
        <end position="59"/>
    </location>
</feature>
<keyword evidence="4" id="KW-0804">Transcription</keyword>
<dbReference type="Pfam" id="PF03466">
    <property type="entry name" value="LysR_substrate"/>
    <property type="match status" value="1"/>
</dbReference>
<dbReference type="EMBL" id="JAUGZK010000025">
    <property type="protein sequence ID" value="MEE2026090.1"/>
    <property type="molecule type" value="Genomic_DNA"/>
</dbReference>
<dbReference type="PRINTS" id="PR00039">
    <property type="entry name" value="HTHLYSR"/>
</dbReference>
<evidence type="ECO:0000313" key="6">
    <source>
        <dbReference type="EMBL" id="MEE2026090.1"/>
    </source>
</evidence>
<dbReference type="RefSeq" id="WP_330089383.1">
    <property type="nucleotide sequence ID" value="NZ_JAUGZK010000025.1"/>
</dbReference>
<dbReference type="PROSITE" id="PS50931">
    <property type="entry name" value="HTH_LYSR"/>
    <property type="match status" value="1"/>
</dbReference>
<dbReference type="Pfam" id="PF00126">
    <property type="entry name" value="HTH_1"/>
    <property type="match status" value="1"/>
</dbReference>
<dbReference type="SUPFAM" id="SSF53850">
    <property type="entry name" value="Periplasmic binding protein-like II"/>
    <property type="match status" value="1"/>
</dbReference>
<dbReference type="Gene3D" id="3.40.190.10">
    <property type="entry name" value="Periplasmic binding protein-like II"/>
    <property type="match status" value="2"/>
</dbReference>
<organism evidence="6 7">
    <name type="scientific">Alkalimonas mucilaginosa</name>
    <dbReference type="NCBI Taxonomy" id="3057676"/>
    <lineage>
        <taxon>Bacteria</taxon>
        <taxon>Pseudomonadati</taxon>
        <taxon>Pseudomonadota</taxon>
        <taxon>Gammaproteobacteria</taxon>
        <taxon>Alkalimonas</taxon>
    </lineage>
</organism>
<dbReference type="InterPro" id="IPR036390">
    <property type="entry name" value="WH_DNA-bd_sf"/>
</dbReference>